<feature type="transmembrane region" description="Helical" evidence="1">
    <location>
        <begin position="34"/>
        <end position="58"/>
    </location>
</feature>
<keyword evidence="1" id="KW-1133">Transmembrane helix</keyword>
<evidence type="ECO:0000313" key="2">
    <source>
        <dbReference type="EMBL" id="NEU65918.1"/>
    </source>
</evidence>
<accession>A0A6M0ICT1</accession>
<feature type="transmembrane region" description="Helical" evidence="1">
    <location>
        <begin position="6"/>
        <end position="22"/>
    </location>
</feature>
<proteinExistence type="predicted"/>
<dbReference type="RefSeq" id="WP_164035213.1">
    <property type="nucleotide sequence ID" value="NZ_JAAGNZ010000001.1"/>
</dbReference>
<evidence type="ECO:0000313" key="3">
    <source>
        <dbReference type="Proteomes" id="UP000477386"/>
    </source>
</evidence>
<dbReference type="PANTHER" id="PTHR36974">
    <property type="entry name" value="MEMBRANE PROTEIN-RELATED"/>
    <property type="match status" value="1"/>
</dbReference>
<keyword evidence="1" id="KW-0472">Membrane</keyword>
<comment type="caution">
    <text evidence="2">The sequence shown here is derived from an EMBL/GenBank/DDBJ whole genome shotgun (WGS) entry which is preliminary data.</text>
</comment>
<keyword evidence="1" id="KW-0812">Transmembrane</keyword>
<dbReference type="Proteomes" id="UP000477386">
    <property type="component" value="Unassembled WGS sequence"/>
</dbReference>
<protein>
    <submittedName>
        <fullName evidence="2">DoxX family protein</fullName>
    </submittedName>
</protein>
<evidence type="ECO:0000256" key="1">
    <source>
        <dbReference type="SAM" id="Phobius"/>
    </source>
</evidence>
<name>A0A6M0ICT1_9BACT</name>
<feature type="transmembrane region" description="Helical" evidence="1">
    <location>
        <begin position="64"/>
        <end position="83"/>
    </location>
</feature>
<dbReference type="EMBL" id="JAAGNZ010000001">
    <property type="protein sequence ID" value="NEU65918.1"/>
    <property type="molecule type" value="Genomic_DNA"/>
</dbReference>
<dbReference type="AlphaFoldDB" id="A0A6M0ICT1"/>
<reference evidence="2 3" key="1">
    <citation type="submission" date="2020-02" db="EMBL/GenBank/DDBJ databases">
        <title>Draft genome sequence of two Spirosoma agri KCTC 52727 and Spirosoma terrae KCTC 52035.</title>
        <authorList>
            <person name="Rojas J."/>
            <person name="Ambika Manirajan B."/>
            <person name="Ratering S."/>
            <person name="Suarez C."/>
            <person name="Schnell S."/>
        </authorList>
    </citation>
    <scope>NUCLEOTIDE SEQUENCE [LARGE SCALE GENOMIC DNA]</scope>
    <source>
        <strain evidence="2 3">KCTC 52727</strain>
    </source>
</reference>
<gene>
    <name evidence="2" type="ORF">GK091_03425</name>
</gene>
<keyword evidence="3" id="KW-1185">Reference proteome</keyword>
<organism evidence="2 3">
    <name type="scientific">Spirosoma agri</name>
    <dbReference type="NCBI Taxonomy" id="1987381"/>
    <lineage>
        <taxon>Bacteria</taxon>
        <taxon>Pseudomonadati</taxon>
        <taxon>Bacteroidota</taxon>
        <taxon>Cytophagia</taxon>
        <taxon>Cytophagales</taxon>
        <taxon>Cytophagaceae</taxon>
        <taxon>Spirosoma</taxon>
    </lineage>
</organism>
<dbReference type="PANTHER" id="PTHR36974:SF1">
    <property type="entry name" value="DOXX FAMILY MEMBRANE PROTEIN"/>
    <property type="match status" value="1"/>
</dbReference>
<sequence>MANLSLYLQAFIYIAAGLNHFISPKTYLAIMPPYIPAHNLMVILSGIAEVVLGVGLLFPATRSISAWGIILLLIVVFPANIHMATASRFRKLPAWLRWGRLPLQGVLIWWAYQHT</sequence>